<protein>
    <submittedName>
        <fullName evidence="1">Type VI secretion protein</fullName>
    </submittedName>
</protein>
<gene>
    <name evidence="1" type="ORF">GLUCOINTEAF2_0203025</name>
</gene>
<dbReference type="InterPro" id="IPR010263">
    <property type="entry name" value="T6SS_TssK"/>
</dbReference>
<evidence type="ECO:0000313" key="2">
    <source>
        <dbReference type="Proteomes" id="UP000031553"/>
    </source>
</evidence>
<dbReference type="PANTHER" id="PTHR35566">
    <property type="entry name" value="BLR3599 PROTEIN"/>
    <property type="match status" value="1"/>
</dbReference>
<dbReference type="NCBIfam" id="TIGR03353">
    <property type="entry name" value="VI_chp_4"/>
    <property type="match status" value="1"/>
</dbReference>
<sequence>MTMSWTNRVIWQEGMFIRSQHFQQQDRWLEAGLRARMAALQPHGWGLTQMTADPDLLGTGRFALSAAAGVFEDGTPFSLPGEADHPAPLDVPDTARGVLVHLALAVRQPGAVEIAATTGQGAEGRYTPAVFEVYDTHSASPQPAELLVGRLKLRYLLDTDDHSGYLCIPLARIIEVSADRRVTLDERWIPPILLCHVSRALSGLVIELAGMINQRGEALATRLAAPGTRGVAEVADFMLLQALNRWQGLLRHWSDAFAIHPETLYTACVQMAGELATFTDSRRRPAAYPGYRHEDLQRAFTPVIADLRRALSAVLETNATAIVLHERRHGVHVGPITDRSVLDGANFVLSVQADVPTETLRRLFPAQIKIGAVEQIRELVNVALPGIAIRPLPAAPRQIPFHAGATYFELDRNSPHWQQMRSSGGFAIHVSGDFPGLQMGLWAIRG</sequence>
<dbReference type="Pfam" id="PF05936">
    <property type="entry name" value="T6SS_VasE"/>
    <property type="match status" value="1"/>
</dbReference>
<proteinExistence type="predicted"/>
<dbReference type="Proteomes" id="UP000031553">
    <property type="component" value="Unassembled WGS sequence"/>
</dbReference>
<accession>A0A0N1F7R0</accession>
<dbReference type="AlphaFoldDB" id="A0A0N1F7R0"/>
<reference evidence="1 2" key="1">
    <citation type="submission" date="2015-07" db="EMBL/GenBank/DDBJ databases">
        <title>Draft Genome Sequence of Komagataeibacter intermedius Strain AF2, Isolated from Kombucha Tea.</title>
        <authorList>
            <person name="Santos R.A."/>
            <person name="Berretta A.A."/>
            <person name="Barud H.S."/>
            <person name="Ribeiro S.J."/>
            <person name="Gonzalez-Garcia L.N."/>
            <person name="Zucchi T.D."/>
            <person name="Goldman G.H."/>
            <person name="Riano-Pachon D.M."/>
        </authorList>
    </citation>
    <scope>NUCLEOTIDE SEQUENCE [LARGE SCALE GENOMIC DNA]</scope>
    <source>
        <strain evidence="1 2">AF2</strain>
    </source>
</reference>
<name>A0A0N1F7R0_9PROT</name>
<comment type="caution">
    <text evidence="1">The sequence shown here is derived from an EMBL/GenBank/DDBJ whole genome shotgun (WGS) entry which is preliminary data.</text>
</comment>
<evidence type="ECO:0000313" key="1">
    <source>
        <dbReference type="EMBL" id="KPH85988.1"/>
    </source>
</evidence>
<dbReference type="EMBL" id="JUFX02000215">
    <property type="protein sequence ID" value="KPH85988.1"/>
    <property type="molecule type" value="Genomic_DNA"/>
</dbReference>
<dbReference type="PANTHER" id="PTHR35566:SF1">
    <property type="entry name" value="TYPE VI SECRETION SYSTEM BASEPLATE COMPONENT TSSK1"/>
    <property type="match status" value="1"/>
</dbReference>
<organism evidence="1 2">
    <name type="scientific">Komagataeibacter intermedius AF2</name>
    <dbReference type="NCBI Taxonomy" id="1458464"/>
    <lineage>
        <taxon>Bacteria</taxon>
        <taxon>Pseudomonadati</taxon>
        <taxon>Pseudomonadota</taxon>
        <taxon>Alphaproteobacteria</taxon>
        <taxon>Acetobacterales</taxon>
        <taxon>Acetobacteraceae</taxon>
        <taxon>Komagataeibacter</taxon>
    </lineage>
</organism>